<dbReference type="Proteomes" id="UP000785679">
    <property type="component" value="Unassembled WGS sequence"/>
</dbReference>
<organism evidence="1 2">
    <name type="scientific">Halteria grandinella</name>
    <dbReference type="NCBI Taxonomy" id="5974"/>
    <lineage>
        <taxon>Eukaryota</taxon>
        <taxon>Sar</taxon>
        <taxon>Alveolata</taxon>
        <taxon>Ciliophora</taxon>
        <taxon>Intramacronucleata</taxon>
        <taxon>Spirotrichea</taxon>
        <taxon>Stichotrichia</taxon>
        <taxon>Sporadotrichida</taxon>
        <taxon>Halteriidae</taxon>
        <taxon>Halteria</taxon>
    </lineage>
</organism>
<dbReference type="EMBL" id="RRYP01005510">
    <property type="protein sequence ID" value="TNV81973.1"/>
    <property type="molecule type" value="Genomic_DNA"/>
</dbReference>
<sequence>MLSIVRASSSLVCSEGLGSGRIAVLMKELLFVSILGLKRSFFQLMRLSWVLNYYWLWYVNSNVFYFNMMRGCSLQVIWVKQAILSMNSSCDIFLK</sequence>
<reference evidence="1" key="1">
    <citation type="submission" date="2019-06" db="EMBL/GenBank/DDBJ databases">
        <authorList>
            <person name="Zheng W."/>
        </authorList>
    </citation>
    <scope>NUCLEOTIDE SEQUENCE</scope>
    <source>
        <strain evidence="1">QDHG01</strain>
    </source>
</reference>
<evidence type="ECO:0000313" key="1">
    <source>
        <dbReference type="EMBL" id="TNV81973.1"/>
    </source>
</evidence>
<comment type="caution">
    <text evidence="1">The sequence shown here is derived from an EMBL/GenBank/DDBJ whole genome shotgun (WGS) entry which is preliminary data.</text>
</comment>
<name>A0A8J8NVN5_HALGN</name>
<gene>
    <name evidence="1" type="ORF">FGO68_gene7732</name>
</gene>
<proteinExistence type="predicted"/>
<protein>
    <submittedName>
        <fullName evidence="1">Uncharacterized protein</fullName>
    </submittedName>
</protein>
<evidence type="ECO:0000313" key="2">
    <source>
        <dbReference type="Proteomes" id="UP000785679"/>
    </source>
</evidence>
<accession>A0A8J8NVN5</accession>
<dbReference type="AlphaFoldDB" id="A0A8J8NVN5"/>
<keyword evidence="2" id="KW-1185">Reference proteome</keyword>